<keyword evidence="2" id="KW-1185">Reference proteome</keyword>
<name>A0A1E7Z9C9_9ALTE</name>
<protein>
    <submittedName>
        <fullName evidence="1">Uncharacterized protein</fullName>
    </submittedName>
</protein>
<evidence type="ECO:0000313" key="1">
    <source>
        <dbReference type="EMBL" id="OFC70014.1"/>
    </source>
</evidence>
<dbReference type="EMBL" id="MDHN01000032">
    <property type="protein sequence ID" value="OFC70014.1"/>
    <property type="molecule type" value="Genomic_DNA"/>
</dbReference>
<gene>
    <name evidence="1" type="ORF">BFC18_15665</name>
</gene>
<dbReference type="AlphaFoldDB" id="A0A1E7Z9C9"/>
<comment type="caution">
    <text evidence="1">The sequence shown here is derived from an EMBL/GenBank/DDBJ whole genome shotgun (WGS) entry which is preliminary data.</text>
</comment>
<dbReference type="Proteomes" id="UP000175691">
    <property type="component" value="Unassembled WGS sequence"/>
</dbReference>
<dbReference type="OrthoDB" id="9978442at2"/>
<sequence>MVKRIFFWHSPVVGAVVFVLMTCAVLADEPLAENNLTTVCLPKLHKLGNSVYFYDCWRNSGNGMAVVSNFNNDSMLAFGQLAAFFSSNIPVHRERQPDAKSLHAMYLNNLCSTG</sequence>
<evidence type="ECO:0000313" key="2">
    <source>
        <dbReference type="Proteomes" id="UP000175691"/>
    </source>
</evidence>
<accession>A0A1E7Z9C9</accession>
<dbReference type="STRING" id="1656094.BFC18_15665"/>
<dbReference type="RefSeq" id="WP_070126262.1">
    <property type="nucleotide sequence ID" value="NZ_MDHN01000032.1"/>
</dbReference>
<reference evidence="1 2" key="1">
    <citation type="submission" date="2016-08" db="EMBL/GenBank/DDBJ databases">
        <authorList>
            <person name="Seilhamer J.J."/>
        </authorList>
    </citation>
    <scope>NUCLEOTIDE SEQUENCE [LARGE SCALE GENOMIC DNA]</scope>
    <source>
        <strain evidence="1 2">KCTC 42603</strain>
    </source>
</reference>
<proteinExistence type="predicted"/>
<organism evidence="1 2">
    <name type="scientific">Alteromonas confluentis</name>
    <dbReference type="NCBI Taxonomy" id="1656094"/>
    <lineage>
        <taxon>Bacteria</taxon>
        <taxon>Pseudomonadati</taxon>
        <taxon>Pseudomonadota</taxon>
        <taxon>Gammaproteobacteria</taxon>
        <taxon>Alteromonadales</taxon>
        <taxon>Alteromonadaceae</taxon>
        <taxon>Alteromonas/Salinimonas group</taxon>
        <taxon>Alteromonas</taxon>
    </lineage>
</organism>